<evidence type="ECO:0000256" key="1">
    <source>
        <dbReference type="SAM" id="Phobius"/>
    </source>
</evidence>
<gene>
    <name evidence="2" type="ORF">MSAR_22490</name>
</gene>
<evidence type="ECO:0000313" key="3">
    <source>
        <dbReference type="Proteomes" id="UP000466445"/>
    </source>
</evidence>
<keyword evidence="1" id="KW-0472">Membrane</keyword>
<dbReference type="KEGG" id="msar:MSAR_22490"/>
<feature type="transmembrane region" description="Helical" evidence="1">
    <location>
        <begin position="179"/>
        <end position="200"/>
    </location>
</feature>
<dbReference type="EMBL" id="AP022595">
    <property type="protein sequence ID" value="BBY59113.1"/>
    <property type="molecule type" value="Genomic_DNA"/>
</dbReference>
<keyword evidence="3" id="KW-1185">Reference proteome</keyword>
<dbReference type="AlphaFoldDB" id="A0A7I7SQU0"/>
<sequence>MLFVVALALILATTAGIARADSVGAKRLIYWLGWMSAVACAAVSLLPLGLKTTVITFVGFAFAVVFWAWLTTPYLKIGRRTFALTMADRCSGQGPDSGEDAPAQLPANHYPGPVTAGTVWWIFAILTTAAGVGVYLGGWRWQTITVAVVLTALGAISGLDDASRALGTARGQHVQAAVIAVASILLWLAPIAAYAIGYTIGLRHPTGRGSGPRSLDHGS</sequence>
<feature type="transmembrane region" description="Helical" evidence="1">
    <location>
        <begin position="28"/>
        <end position="46"/>
    </location>
</feature>
<feature type="transmembrane region" description="Helical" evidence="1">
    <location>
        <begin position="118"/>
        <end position="136"/>
    </location>
</feature>
<keyword evidence="1" id="KW-0812">Transmembrane</keyword>
<keyword evidence="1" id="KW-1133">Transmembrane helix</keyword>
<feature type="transmembrane region" description="Helical" evidence="1">
    <location>
        <begin position="53"/>
        <end position="70"/>
    </location>
</feature>
<proteinExistence type="predicted"/>
<accession>A0A7I7SQU0</accession>
<name>A0A7I7SQU0_9MYCO</name>
<evidence type="ECO:0000313" key="2">
    <source>
        <dbReference type="EMBL" id="BBY59113.1"/>
    </source>
</evidence>
<dbReference type="Proteomes" id="UP000466445">
    <property type="component" value="Chromosome"/>
</dbReference>
<protein>
    <submittedName>
        <fullName evidence="2">Uncharacterized protein</fullName>
    </submittedName>
</protein>
<organism evidence="2 3">
    <name type="scientific">Mycolicibacterium sarraceniae</name>
    <dbReference type="NCBI Taxonomy" id="1534348"/>
    <lineage>
        <taxon>Bacteria</taxon>
        <taxon>Bacillati</taxon>
        <taxon>Actinomycetota</taxon>
        <taxon>Actinomycetes</taxon>
        <taxon>Mycobacteriales</taxon>
        <taxon>Mycobacteriaceae</taxon>
        <taxon>Mycolicibacterium</taxon>
    </lineage>
</organism>
<dbReference type="RefSeq" id="WP_220096778.1">
    <property type="nucleotide sequence ID" value="NZ_AP022595.1"/>
</dbReference>
<reference evidence="2 3" key="1">
    <citation type="journal article" date="2019" name="Emerg. Microbes Infect.">
        <title>Comprehensive subspecies identification of 175 nontuberculous mycobacteria species based on 7547 genomic profiles.</title>
        <authorList>
            <person name="Matsumoto Y."/>
            <person name="Kinjo T."/>
            <person name="Motooka D."/>
            <person name="Nabeya D."/>
            <person name="Jung N."/>
            <person name="Uechi K."/>
            <person name="Horii T."/>
            <person name="Iida T."/>
            <person name="Fujita J."/>
            <person name="Nakamura S."/>
        </authorList>
    </citation>
    <scope>NUCLEOTIDE SEQUENCE [LARGE SCALE GENOMIC DNA]</scope>
    <source>
        <strain evidence="2 3">JCM 30395</strain>
    </source>
</reference>